<dbReference type="FunFam" id="1.25.40.10:FF:000031">
    <property type="entry name" value="Pentatricopeptide repeat-containing protein mitochondrial"/>
    <property type="match status" value="1"/>
</dbReference>
<evidence type="ECO:0000256" key="2">
    <source>
        <dbReference type="PROSITE-ProRule" id="PRU00708"/>
    </source>
</evidence>
<gene>
    <name evidence="4" type="ORF">SELMODRAFT_90123</name>
</gene>
<feature type="repeat" description="PPR" evidence="2">
    <location>
        <begin position="172"/>
        <end position="202"/>
    </location>
</feature>
<dbReference type="SUPFAM" id="SSF48452">
    <property type="entry name" value="TPR-like"/>
    <property type="match status" value="1"/>
</dbReference>
<evidence type="ECO:0000313" key="5">
    <source>
        <dbReference type="Proteomes" id="UP000001514"/>
    </source>
</evidence>
<dbReference type="PANTHER" id="PTHR47926">
    <property type="entry name" value="PENTATRICOPEPTIDE REPEAT-CONTAINING PROTEIN"/>
    <property type="match status" value="1"/>
</dbReference>
<dbReference type="InterPro" id="IPR046960">
    <property type="entry name" value="PPR_At4g14850-like_plant"/>
</dbReference>
<feature type="repeat" description="PPR" evidence="2">
    <location>
        <begin position="74"/>
        <end position="108"/>
    </location>
</feature>
<dbReference type="EMBL" id="GL377576">
    <property type="protein sequence ID" value="EFJ29795.1"/>
    <property type="molecule type" value="Genomic_DNA"/>
</dbReference>
<dbReference type="GO" id="GO:0009451">
    <property type="term" value="P:RNA modification"/>
    <property type="evidence" value="ECO:0007669"/>
    <property type="project" value="InterPro"/>
</dbReference>
<evidence type="ECO:0000313" key="4">
    <source>
        <dbReference type="EMBL" id="EFJ29795.1"/>
    </source>
</evidence>
<dbReference type="FunFam" id="1.25.40.10:FF:000158">
    <property type="entry name" value="pentatricopeptide repeat-containing protein At2g33680"/>
    <property type="match status" value="1"/>
</dbReference>
<dbReference type="Gramene" id="EFJ29795">
    <property type="protein sequence ID" value="EFJ29795"/>
    <property type="gene ID" value="SELMODRAFT_90123"/>
</dbReference>
<dbReference type="HOGENOM" id="CLU_002706_15_1_1"/>
<feature type="repeat" description="PPR" evidence="2">
    <location>
        <begin position="509"/>
        <end position="543"/>
    </location>
</feature>
<dbReference type="Pfam" id="PF01535">
    <property type="entry name" value="PPR"/>
    <property type="match status" value="5"/>
</dbReference>
<dbReference type="PROSITE" id="PS51257">
    <property type="entry name" value="PROKAR_LIPOPROTEIN"/>
    <property type="match status" value="1"/>
</dbReference>
<dbReference type="eggNOG" id="KOG4197">
    <property type="taxonomic scope" value="Eukaryota"/>
</dbReference>
<dbReference type="InterPro" id="IPR032867">
    <property type="entry name" value="DYW_dom"/>
</dbReference>
<accession>D8RC53</accession>
<dbReference type="Gene3D" id="1.25.40.10">
    <property type="entry name" value="Tetratricopeptide repeat domain"/>
    <property type="match status" value="5"/>
</dbReference>
<dbReference type="GO" id="GO:0048731">
    <property type="term" value="P:system development"/>
    <property type="evidence" value="ECO:0007669"/>
    <property type="project" value="UniProtKB-ARBA"/>
</dbReference>
<dbReference type="Pfam" id="PF14432">
    <property type="entry name" value="DYW_deaminase"/>
    <property type="match status" value="1"/>
</dbReference>
<dbReference type="Pfam" id="PF13041">
    <property type="entry name" value="PPR_2"/>
    <property type="match status" value="5"/>
</dbReference>
<feature type="repeat" description="PPR" evidence="2">
    <location>
        <begin position="272"/>
        <end position="306"/>
    </location>
</feature>
<dbReference type="InterPro" id="IPR002885">
    <property type="entry name" value="PPR_rpt"/>
</dbReference>
<dbReference type="KEGG" id="smo:SELMODRAFT_90123"/>
<proteinExistence type="predicted"/>
<dbReference type="FunFam" id="1.25.40.10:FF:000073">
    <property type="entry name" value="Pentatricopeptide repeat-containing protein chloroplastic"/>
    <property type="match status" value="1"/>
</dbReference>
<dbReference type="PANTHER" id="PTHR47926:SF533">
    <property type="entry name" value="DYW DOMAIN-CONTAINING PROTEIN"/>
    <property type="match status" value="1"/>
</dbReference>
<feature type="domain" description="DYW" evidence="3">
    <location>
        <begin position="724"/>
        <end position="818"/>
    </location>
</feature>
<dbReference type="InterPro" id="IPR046848">
    <property type="entry name" value="E_motif"/>
</dbReference>
<dbReference type="OMA" id="GACLEHE"/>
<reference evidence="4 5" key="1">
    <citation type="journal article" date="2011" name="Science">
        <title>The Selaginella genome identifies genetic changes associated with the evolution of vascular plants.</title>
        <authorList>
            <person name="Banks J.A."/>
            <person name="Nishiyama T."/>
            <person name="Hasebe M."/>
            <person name="Bowman J.L."/>
            <person name="Gribskov M."/>
            <person name="dePamphilis C."/>
            <person name="Albert V.A."/>
            <person name="Aono N."/>
            <person name="Aoyama T."/>
            <person name="Ambrose B.A."/>
            <person name="Ashton N.W."/>
            <person name="Axtell M.J."/>
            <person name="Barker E."/>
            <person name="Barker M.S."/>
            <person name="Bennetzen J.L."/>
            <person name="Bonawitz N.D."/>
            <person name="Chapple C."/>
            <person name="Cheng C."/>
            <person name="Correa L.G."/>
            <person name="Dacre M."/>
            <person name="DeBarry J."/>
            <person name="Dreyer I."/>
            <person name="Elias M."/>
            <person name="Engstrom E.M."/>
            <person name="Estelle M."/>
            <person name="Feng L."/>
            <person name="Finet C."/>
            <person name="Floyd S.K."/>
            <person name="Frommer W.B."/>
            <person name="Fujita T."/>
            <person name="Gramzow L."/>
            <person name="Gutensohn M."/>
            <person name="Harholt J."/>
            <person name="Hattori M."/>
            <person name="Heyl A."/>
            <person name="Hirai T."/>
            <person name="Hiwatashi Y."/>
            <person name="Ishikawa M."/>
            <person name="Iwata M."/>
            <person name="Karol K.G."/>
            <person name="Koehler B."/>
            <person name="Kolukisaoglu U."/>
            <person name="Kubo M."/>
            <person name="Kurata T."/>
            <person name="Lalonde S."/>
            <person name="Li K."/>
            <person name="Li Y."/>
            <person name="Litt A."/>
            <person name="Lyons E."/>
            <person name="Manning G."/>
            <person name="Maruyama T."/>
            <person name="Michael T.P."/>
            <person name="Mikami K."/>
            <person name="Miyazaki S."/>
            <person name="Morinaga S."/>
            <person name="Murata T."/>
            <person name="Mueller-Roeber B."/>
            <person name="Nelson D.R."/>
            <person name="Obara M."/>
            <person name="Oguri Y."/>
            <person name="Olmstead R.G."/>
            <person name="Onodera N."/>
            <person name="Petersen B.L."/>
            <person name="Pils B."/>
            <person name="Prigge M."/>
            <person name="Rensing S.A."/>
            <person name="Riano-Pachon D.M."/>
            <person name="Roberts A.W."/>
            <person name="Sato Y."/>
            <person name="Scheller H.V."/>
            <person name="Schulz B."/>
            <person name="Schulz C."/>
            <person name="Shakirov E.V."/>
            <person name="Shibagaki N."/>
            <person name="Shinohara N."/>
            <person name="Shippen D.E."/>
            <person name="Soerensen I."/>
            <person name="Sotooka R."/>
            <person name="Sugimoto N."/>
            <person name="Sugita M."/>
            <person name="Sumikawa N."/>
            <person name="Tanurdzic M."/>
            <person name="Theissen G."/>
            <person name="Ulvskov P."/>
            <person name="Wakazuki S."/>
            <person name="Weng J.K."/>
            <person name="Willats W.W."/>
            <person name="Wipf D."/>
            <person name="Wolf P.G."/>
            <person name="Yang L."/>
            <person name="Zimmer A.D."/>
            <person name="Zhu Q."/>
            <person name="Mitros T."/>
            <person name="Hellsten U."/>
            <person name="Loque D."/>
            <person name="Otillar R."/>
            <person name="Salamov A."/>
            <person name="Schmutz J."/>
            <person name="Shapiro H."/>
            <person name="Lindquist E."/>
            <person name="Lucas S."/>
            <person name="Rokhsar D."/>
            <person name="Grigoriev I.V."/>
        </authorList>
    </citation>
    <scope>NUCLEOTIDE SEQUENCE [LARGE SCALE GENOMIC DNA]</scope>
</reference>
<dbReference type="STRING" id="88036.D8RC53"/>
<organism evidence="5">
    <name type="scientific">Selaginella moellendorffii</name>
    <name type="common">Spikemoss</name>
    <dbReference type="NCBI Taxonomy" id="88036"/>
    <lineage>
        <taxon>Eukaryota</taxon>
        <taxon>Viridiplantae</taxon>
        <taxon>Streptophyta</taxon>
        <taxon>Embryophyta</taxon>
        <taxon>Tracheophyta</taxon>
        <taxon>Lycopodiopsida</taxon>
        <taxon>Selaginellales</taxon>
        <taxon>Selaginellaceae</taxon>
        <taxon>Selaginella</taxon>
    </lineage>
</organism>
<dbReference type="Proteomes" id="UP000001514">
    <property type="component" value="Unassembled WGS sequence"/>
</dbReference>
<keyword evidence="5" id="KW-1185">Reference proteome</keyword>
<dbReference type="FunFam" id="1.25.40.10:FF:000348">
    <property type="entry name" value="Pentatricopeptide repeat-containing protein chloroplastic"/>
    <property type="match status" value="1"/>
</dbReference>
<dbReference type="Pfam" id="PF13812">
    <property type="entry name" value="PPR_3"/>
    <property type="match status" value="1"/>
</dbReference>
<name>D8RC53_SELML</name>
<evidence type="ECO:0000256" key="1">
    <source>
        <dbReference type="ARBA" id="ARBA00022737"/>
    </source>
</evidence>
<feature type="repeat" description="PPR" evidence="2">
    <location>
        <begin position="646"/>
        <end position="680"/>
    </location>
</feature>
<dbReference type="PROSITE" id="PS51375">
    <property type="entry name" value="PPR"/>
    <property type="match status" value="9"/>
</dbReference>
<dbReference type="AlphaFoldDB" id="D8RC53"/>
<feature type="repeat" description="PPR" evidence="2">
    <location>
        <begin position="241"/>
        <end position="271"/>
    </location>
</feature>
<dbReference type="NCBIfam" id="TIGR00756">
    <property type="entry name" value="PPR"/>
    <property type="match status" value="6"/>
</dbReference>
<keyword evidence="1" id="KW-0677">Repeat</keyword>
<dbReference type="InterPro" id="IPR011990">
    <property type="entry name" value="TPR-like_helical_dom_sf"/>
</dbReference>
<feature type="repeat" description="PPR" evidence="2">
    <location>
        <begin position="342"/>
        <end position="376"/>
    </location>
</feature>
<dbReference type="GO" id="GO:0008270">
    <property type="term" value="F:zinc ion binding"/>
    <property type="evidence" value="ECO:0007669"/>
    <property type="project" value="InterPro"/>
</dbReference>
<evidence type="ECO:0000259" key="3">
    <source>
        <dbReference type="Pfam" id="PF14432"/>
    </source>
</evidence>
<dbReference type="GO" id="GO:0003723">
    <property type="term" value="F:RNA binding"/>
    <property type="evidence" value="ECO:0007669"/>
    <property type="project" value="InterPro"/>
</dbReference>
<dbReference type="InParanoid" id="D8RC53"/>
<dbReference type="Pfam" id="PF20431">
    <property type="entry name" value="E_motif"/>
    <property type="match status" value="1"/>
</dbReference>
<feature type="repeat" description="PPR" evidence="2">
    <location>
        <begin position="478"/>
        <end position="508"/>
    </location>
</feature>
<feature type="repeat" description="PPR" evidence="2">
    <location>
        <begin position="407"/>
        <end position="442"/>
    </location>
</feature>
<protein>
    <recommendedName>
        <fullName evidence="3">DYW domain-containing protein</fullName>
    </recommendedName>
</protein>
<sequence>MDRQPDNVTFLTVLCSCSSCGDVVEGRALHERIRCSRFERDTMVGNALISMYGKCDSLVDARSVFESMDWRQRNVVSWNAMIAAYAQNGHSTEALVLYWRMNLQGLGTDHVTFVSVLGACSSLAQGREIHNRVFYSGLDSFQSLANALVTMYARFGSVGDAKRMFQSLQTRDETSWNAVILAHSQSGDWSGALRIFKEMKCDVKPNSTTYINVISGFSTPEVLPEGRKIHAEIVANGFDTDLVVATALINMYGKCGSSHEAREVFDKMKKRDMVSWNVMIGCYVLNGDFHEALELYQKLDMEGFKRTKATFVSILGACSSVKALAQGRLVHSHILERGLDSEVAVATALVNMYAKCGSLEEARKVFNAMKNRDAVAWSTLIGAYASNGYGKDARKARKVFDRLGSRDTISWNAMITTYVQNGCAVAAMKIFREMTGAAGLKPDAVTFIAVLEACASLGRLSEVKALHAQISESELESNVVVTNTLINMYARCGSLEEAERLFAAAKEKTVVSWTAMVAAFSQYGRYAEALDLFQEMDLEGVKPDDVTYTSILFVCTHGGSLEQGWRYFTDMAELHALAPTADHFAAMVDLLGRSGRLFDAKELLESMPFEPDPVAWMTFLTACRIHGKLELGEAAAERVYELDPSSTAPYIAMSNIYAAHGMWEKVASVRKKMEERGLKKLPGLSFIEVDGKLHEFSSGGKYHPRTDEICEELTRLHGLMRAAGYVPDTKAVLHDVSEGEKETMLLYHSEKMAIAFGLVSSRGSGEPIRVVKNLRVCSDCHTATKFIARIAGRDIIVRDCNRFHRFSSDGKCSCGDYW</sequence>